<name>A0A841J475_9SPHN</name>
<keyword evidence="10 11" id="KW-0998">Cell outer membrane</keyword>
<dbReference type="PANTHER" id="PTHR32552:SF81">
    <property type="entry name" value="TONB-DEPENDENT OUTER MEMBRANE RECEPTOR"/>
    <property type="match status" value="1"/>
</dbReference>
<dbReference type="Pfam" id="PF07715">
    <property type="entry name" value="Plug"/>
    <property type="match status" value="1"/>
</dbReference>
<evidence type="ECO:0000313" key="17">
    <source>
        <dbReference type="Proteomes" id="UP000552700"/>
    </source>
</evidence>
<reference evidence="16 17" key="1">
    <citation type="submission" date="2020-08" db="EMBL/GenBank/DDBJ databases">
        <title>Genomic Encyclopedia of Type Strains, Phase IV (KMG-IV): sequencing the most valuable type-strain genomes for metagenomic binning, comparative biology and taxonomic classification.</title>
        <authorList>
            <person name="Goeker M."/>
        </authorList>
    </citation>
    <scope>NUCLEOTIDE SEQUENCE [LARGE SCALE GENOMIC DNA]</scope>
    <source>
        <strain evidence="16 17">DSM 102255</strain>
    </source>
</reference>
<dbReference type="Gene3D" id="2.40.170.20">
    <property type="entry name" value="TonB-dependent receptor, beta-barrel domain"/>
    <property type="match status" value="1"/>
</dbReference>
<feature type="domain" description="TonB-dependent receptor plug" evidence="15">
    <location>
        <begin position="61"/>
        <end position="166"/>
    </location>
</feature>
<keyword evidence="9 11" id="KW-0472">Membrane</keyword>
<keyword evidence="13" id="KW-0732">Signal</keyword>
<dbReference type="PROSITE" id="PS52016">
    <property type="entry name" value="TONB_DEPENDENT_REC_3"/>
    <property type="match status" value="1"/>
</dbReference>
<comment type="subcellular location">
    <subcellularLocation>
        <location evidence="1 11">Cell outer membrane</location>
        <topology evidence="1 11">Multi-pass membrane protein</topology>
    </subcellularLocation>
</comment>
<evidence type="ECO:0000313" key="16">
    <source>
        <dbReference type="EMBL" id="MBB6123051.1"/>
    </source>
</evidence>
<dbReference type="AlphaFoldDB" id="A0A841J475"/>
<dbReference type="InterPro" id="IPR000531">
    <property type="entry name" value="Beta-barrel_TonB"/>
</dbReference>
<accession>A0A841J475</accession>
<keyword evidence="2 11" id="KW-0813">Transport</keyword>
<dbReference type="InterPro" id="IPR012910">
    <property type="entry name" value="Plug_dom"/>
</dbReference>
<evidence type="ECO:0000256" key="10">
    <source>
        <dbReference type="ARBA" id="ARBA00023237"/>
    </source>
</evidence>
<keyword evidence="8 12" id="KW-0798">TonB box</keyword>
<feature type="domain" description="TonB-dependent receptor-like beta-barrel" evidence="14">
    <location>
        <begin position="281"/>
        <end position="665"/>
    </location>
</feature>
<keyword evidence="4" id="KW-0410">Iron transport</keyword>
<dbReference type="SUPFAM" id="SSF56935">
    <property type="entry name" value="Porins"/>
    <property type="match status" value="1"/>
</dbReference>
<protein>
    <submittedName>
        <fullName evidence="16">Iron complex outermembrane receptor protein</fullName>
    </submittedName>
</protein>
<keyword evidence="6" id="KW-0408">Iron</keyword>
<keyword evidence="5 11" id="KW-0812">Transmembrane</keyword>
<evidence type="ECO:0000256" key="5">
    <source>
        <dbReference type="ARBA" id="ARBA00022692"/>
    </source>
</evidence>
<feature type="chain" id="PRO_5032645604" evidence="13">
    <location>
        <begin position="23"/>
        <end position="704"/>
    </location>
</feature>
<dbReference type="GO" id="GO:0006826">
    <property type="term" value="P:iron ion transport"/>
    <property type="evidence" value="ECO:0007669"/>
    <property type="project" value="UniProtKB-KW"/>
</dbReference>
<dbReference type="Proteomes" id="UP000552700">
    <property type="component" value="Unassembled WGS sequence"/>
</dbReference>
<evidence type="ECO:0000256" key="3">
    <source>
        <dbReference type="ARBA" id="ARBA00022452"/>
    </source>
</evidence>
<keyword evidence="3 11" id="KW-1134">Transmembrane beta strand</keyword>
<dbReference type="Pfam" id="PF00593">
    <property type="entry name" value="TonB_dep_Rec_b-barrel"/>
    <property type="match status" value="1"/>
</dbReference>
<dbReference type="InterPro" id="IPR036942">
    <property type="entry name" value="Beta-barrel_TonB_sf"/>
</dbReference>
<keyword evidence="17" id="KW-1185">Reference proteome</keyword>
<evidence type="ECO:0000256" key="8">
    <source>
        <dbReference type="ARBA" id="ARBA00023077"/>
    </source>
</evidence>
<evidence type="ECO:0000256" key="7">
    <source>
        <dbReference type="ARBA" id="ARBA00023065"/>
    </source>
</evidence>
<evidence type="ECO:0000256" key="1">
    <source>
        <dbReference type="ARBA" id="ARBA00004571"/>
    </source>
</evidence>
<dbReference type="GO" id="GO:0009279">
    <property type="term" value="C:cell outer membrane"/>
    <property type="evidence" value="ECO:0007669"/>
    <property type="project" value="UniProtKB-SubCell"/>
</dbReference>
<evidence type="ECO:0000256" key="4">
    <source>
        <dbReference type="ARBA" id="ARBA00022496"/>
    </source>
</evidence>
<comment type="caution">
    <text evidence="16">The sequence shown here is derived from an EMBL/GenBank/DDBJ whole genome shotgun (WGS) entry which is preliminary data.</text>
</comment>
<keyword evidence="7" id="KW-0406">Ion transport</keyword>
<evidence type="ECO:0000256" key="13">
    <source>
        <dbReference type="SAM" id="SignalP"/>
    </source>
</evidence>
<evidence type="ECO:0000256" key="2">
    <source>
        <dbReference type="ARBA" id="ARBA00022448"/>
    </source>
</evidence>
<evidence type="ECO:0000259" key="15">
    <source>
        <dbReference type="Pfam" id="PF07715"/>
    </source>
</evidence>
<keyword evidence="16" id="KW-0675">Receptor</keyword>
<evidence type="ECO:0000256" key="11">
    <source>
        <dbReference type="PROSITE-ProRule" id="PRU01360"/>
    </source>
</evidence>
<dbReference type="RefSeq" id="WP_184077651.1">
    <property type="nucleotide sequence ID" value="NZ_JACIJP010000001.1"/>
</dbReference>
<evidence type="ECO:0000256" key="12">
    <source>
        <dbReference type="RuleBase" id="RU003357"/>
    </source>
</evidence>
<gene>
    <name evidence="16" type="ORF">FHS92_000758</name>
</gene>
<dbReference type="InterPro" id="IPR039426">
    <property type="entry name" value="TonB-dep_rcpt-like"/>
</dbReference>
<proteinExistence type="inferred from homology"/>
<feature type="signal peptide" evidence="13">
    <location>
        <begin position="1"/>
        <end position="22"/>
    </location>
</feature>
<comment type="similarity">
    <text evidence="11 12">Belongs to the TonB-dependent receptor family.</text>
</comment>
<dbReference type="EMBL" id="JACIJP010000001">
    <property type="protein sequence ID" value="MBB6123051.1"/>
    <property type="molecule type" value="Genomic_DNA"/>
</dbReference>
<evidence type="ECO:0000256" key="9">
    <source>
        <dbReference type="ARBA" id="ARBA00023136"/>
    </source>
</evidence>
<sequence length="704" mass="75888">MKSYLSATACIFALAISGTASAQTEPNAASSGADSASTGDANRGVGLEEIIVTARKREENLQKAPATILAISGDALQSRGITGPLELTKVLPNASLKEQGAVSQLFIRGVGSRVDFPSVSPAAAFTYNGIIIPRYGTSGVLFDLSSVQSIAGPQGTLYGGSAAGGAVNVLTAKPSDDNSGKALVGFGDYSTIQFNADQNFKASDKIALRLAGSYNEHGAYQDRGLDDLKRIQGRVSLLARPTEDLTALFFASGSRTTGDPGSVATVYLRPIQSDPWAVPAVGPTGLTITDRDTYQDYRTYVVGANIDLRVGDGTITYIPGYVRVNSKYNFYIAGYNLLLVHDREKQLSQELRYNQDIGNLKLSAGLFWLRNKTNYLVDFEAATPGGYLTFPANRTSQVNVSYSAFAQGIYSLTDQLRFTAGGRISVDKISATGLGGKGAFAFHEKQTRPDWKVGLDYDLTSRIMLYAAVQTGYIPFGYDSNSGTPTVKIRQSKLMSYTGGFKSRLFDNRLEINNEFFYYDYTAFQAFSFNSSTGTSTVFNARKSRIYGTDLTVRLHLNEHTSINAGVVAESAIHKEFRGPGYNYSGNRMANAPKINIQGGIQQGFDIGDSGVLLAEVSGNYNSGYWGDYTNTFGTFQRPFFKGDASLTYTPASKAWSIQAYVNNVANTGVFGTLTPNPNPALRGTGKSELPRTFGVRFTASWGE</sequence>
<evidence type="ECO:0000256" key="6">
    <source>
        <dbReference type="ARBA" id="ARBA00023004"/>
    </source>
</evidence>
<dbReference type="PANTHER" id="PTHR32552">
    <property type="entry name" value="FERRICHROME IRON RECEPTOR-RELATED"/>
    <property type="match status" value="1"/>
</dbReference>
<organism evidence="16 17">
    <name type="scientific">Sphingobium subterraneum</name>
    <dbReference type="NCBI Taxonomy" id="627688"/>
    <lineage>
        <taxon>Bacteria</taxon>
        <taxon>Pseudomonadati</taxon>
        <taxon>Pseudomonadota</taxon>
        <taxon>Alphaproteobacteria</taxon>
        <taxon>Sphingomonadales</taxon>
        <taxon>Sphingomonadaceae</taxon>
        <taxon>Sphingobium</taxon>
    </lineage>
</organism>
<evidence type="ECO:0000259" key="14">
    <source>
        <dbReference type="Pfam" id="PF00593"/>
    </source>
</evidence>